<evidence type="ECO:0000256" key="2">
    <source>
        <dbReference type="ARBA" id="ARBA00022801"/>
    </source>
</evidence>
<sequence>MVQNGHLCKRFSQSAAMVAYRRNMPQGRQEKGEEMDKIRVAAVQMVSGVSPETNVAAMKRLVARAAEQGADWVLLPEYWVLMGANDTGKLALAEPLGGGRFQTALSETAKECGVVLFGGTVPLQSPEAGKVMNTLLVYGCDGVRTGLYHKMHLFGFSGLGERYAEADTIRAGREVPHLSAEGMPVAAGICYDVRFPEFFRRQLPFDVLMLPAAFTHTTGKAHWELLLRARAVENQCYVVAAAQGGLHENGRRTFGHSMIVDPWGDVLDVLPEGEGIVTADIDANRLNSVRNRLPALKHRVLDAV</sequence>
<dbReference type="InterPro" id="IPR045254">
    <property type="entry name" value="Nit1/2_C-N_Hydrolase"/>
</dbReference>
<dbReference type="Gene3D" id="3.60.110.10">
    <property type="entry name" value="Carbon-nitrogen hydrolase"/>
    <property type="match status" value="1"/>
</dbReference>
<keyword evidence="4" id="KW-0012">Acyltransferase</keyword>
<dbReference type="PANTHER" id="PTHR23088:SF27">
    <property type="entry name" value="DEAMINATED GLUTATHIONE AMIDASE"/>
    <property type="match status" value="1"/>
</dbReference>
<organism evidence="4 5">
    <name type="scientific">Neisseria gonorrhoeae 3502</name>
    <dbReference type="NCBI Taxonomy" id="1193404"/>
    <lineage>
        <taxon>Bacteria</taxon>
        <taxon>Pseudomonadati</taxon>
        <taxon>Pseudomonadota</taxon>
        <taxon>Betaproteobacteria</taxon>
        <taxon>Neisseriales</taxon>
        <taxon>Neisseriaceae</taxon>
        <taxon>Neisseria</taxon>
    </lineage>
</organism>
<dbReference type="GO" id="GO:0016811">
    <property type="term" value="F:hydrolase activity, acting on carbon-nitrogen (but not peptide) bonds, in linear amides"/>
    <property type="evidence" value="ECO:0007669"/>
    <property type="project" value="InterPro"/>
</dbReference>
<dbReference type="InterPro" id="IPR001110">
    <property type="entry name" value="UPF0012_CS"/>
</dbReference>
<evidence type="ECO:0000259" key="3">
    <source>
        <dbReference type="PROSITE" id="PS50263"/>
    </source>
</evidence>
<protein>
    <submittedName>
        <fullName evidence="4">Apolipoprotein acyltransferase</fullName>
    </submittedName>
</protein>
<dbReference type="InterPro" id="IPR003010">
    <property type="entry name" value="C-N_Hydrolase"/>
</dbReference>
<gene>
    <name evidence="4" type="ORF">N776_00935</name>
</gene>
<proteinExistence type="inferred from homology"/>
<dbReference type="AlphaFoldDB" id="A0AA44U6Q2"/>
<dbReference type="Proteomes" id="UP000223296">
    <property type="component" value="Unassembled WGS sequence"/>
</dbReference>
<keyword evidence="2" id="KW-0378">Hydrolase</keyword>
<dbReference type="EMBL" id="AVBE01000002">
    <property type="protein sequence ID" value="PHJ34352.1"/>
    <property type="molecule type" value="Genomic_DNA"/>
</dbReference>
<name>A0AA44U6Q2_NEIGO</name>
<dbReference type="PROSITE" id="PS50263">
    <property type="entry name" value="CN_HYDROLASE"/>
    <property type="match status" value="1"/>
</dbReference>
<evidence type="ECO:0000313" key="4">
    <source>
        <dbReference type="EMBL" id="PHJ34352.1"/>
    </source>
</evidence>
<dbReference type="CDD" id="cd07572">
    <property type="entry name" value="nit"/>
    <property type="match status" value="1"/>
</dbReference>
<dbReference type="SUPFAM" id="SSF56317">
    <property type="entry name" value="Carbon-nitrogen hydrolase"/>
    <property type="match status" value="1"/>
</dbReference>
<comment type="caution">
    <text evidence="4">The sequence shown here is derived from an EMBL/GenBank/DDBJ whole genome shotgun (WGS) entry which is preliminary data.</text>
</comment>
<dbReference type="InterPro" id="IPR036526">
    <property type="entry name" value="C-N_Hydrolase_sf"/>
</dbReference>
<dbReference type="GO" id="GO:0016746">
    <property type="term" value="F:acyltransferase activity"/>
    <property type="evidence" value="ECO:0007669"/>
    <property type="project" value="UniProtKB-KW"/>
</dbReference>
<evidence type="ECO:0000313" key="5">
    <source>
        <dbReference type="Proteomes" id="UP000223296"/>
    </source>
</evidence>
<feature type="domain" description="CN hydrolase" evidence="3">
    <location>
        <begin position="38"/>
        <end position="283"/>
    </location>
</feature>
<dbReference type="Pfam" id="PF00795">
    <property type="entry name" value="CN_hydrolase"/>
    <property type="match status" value="1"/>
</dbReference>
<comment type="similarity">
    <text evidence="1">Belongs to the carbon-nitrogen hydrolase superfamily. NIT1/NIT2 family.</text>
</comment>
<evidence type="ECO:0000256" key="1">
    <source>
        <dbReference type="ARBA" id="ARBA00010613"/>
    </source>
</evidence>
<dbReference type="PROSITE" id="PS01227">
    <property type="entry name" value="UPF0012"/>
    <property type="match status" value="1"/>
</dbReference>
<keyword evidence="4" id="KW-0808">Transferase</keyword>
<reference evidence="4 5" key="1">
    <citation type="submission" date="2013-08" db="EMBL/GenBank/DDBJ databases">
        <authorList>
            <person name="Trees D."/>
        </authorList>
    </citation>
    <scope>NUCLEOTIDE SEQUENCE [LARGE SCALE GENOMIC DNA]</scope>
    <source>
        <strain evidence="4 5">3502</strain>
    </source>
</reference>
<accession>A0AA44U6Q2</accession>
<dbReference type="PANTHER" id="PTHR23088">
    <property type="entry name" value="NITRILASE-RELATED"/>
    <property type="match status" value="1"/>
</dbReference>